<organism evidence="1 2">
    <name type="scientific">Actinoplanes nipponensis</name>
    <dbReference type="NCBI Taxonomy" id="135950"/>
    <lineage>
        <taxon>Bacteria</taxon>
        <taxon>Bacillati</taxon>
        <taxon>Actinomycetota</taxon>
        <taxon>Actinomycetes</taxon>
        <taxon>Micromonosporales</taxon>
        <taxon>Micromonosporaceae</taxon>
        <taxon>Actinoplanes</taxon>
    </lineage>
</organism>
<dbReference type="AlphaFoldDB" id="A0A919JMZ7"/>
<evidence type="ECO:0000313" key="1">
    <source>
        <dbReference type="EMBL" id="GIE52156.1"/>
    </source>
</evidence>
<comment type="caution">
    <text evidence="1">The sequence shown here is derived from an EMBL/GenBank/DDBJ whole genome shotgun (WGS) entry which is preliminary data.</text>
</comment>
<name>A0A919JMZ7_9ACTN</name>
<dbReference type="Proteomes" id="UP000647172">
    <property type="component" value="Unassembled WGS sequence"/>
</dbReference>
<reference evidence="1" key="1">
    <citation type="submission" date="2021-01" db="EMBL/GenBank/DDBJ databases">
        <title>Whole genome shotgun sequence of Actinoplanes nipponensis NBRC 14063.</title>
        <authorList>
            <person name="Komaki H."/>
            <person name="Tamura T."/>
        </authorList>
    </citation>
    <scope>NUCLEOTIDE SEQUENCE</scope>
    <source>
        <strain evidence="1">NBRC 14063</strain>
    </source>
</reference>
<protein>
    <submittedName>
        <fullName evidence="1">Uncharacterized protein</fullName>
    </submittedName>
</protein>
<sequence length="66" mass="7679">MEHVEGAMHTPDGAWRVEIVRRRQTRWYRIVHGDDVIDWLTIASVERILDQAGVDRRLLVETDPAA</sequence>
<accession>A0A919JMZ7</accession>
<dbReference type="RefSeq" id="WP_203773354.1">
    <property type="nucleotide sequence ID" value="NZ_BAAAYJ010000093.1"/>
</dbReference>
<evidence type="ECO:0000313" key="2">
    <source>
        <dbReference type="Proteomes" id="UP000647172"/>
    </source>
</evidence>
<keyword evidence="2" id="KW-1185">Reference proteome</keyword>
<dbReference type="EMBL" id="BOMQ01000065">
    <property type="protein sequence ID" value="GIE52156.1"/>
    <property type="molecule type" value="Genomic_DNA"/>
</dbReference>
<gene>
    <name evidence="1" type="ORF">Ani05nite_56900</name>
</gene>
<proteinExistence type="predicted"/>